<dbReference type="Proteomes" id="UP000527616">
    <property type="component" value="Unassembled WGS sequence"/>
</dbReference>
<dbReference type="EMBL" id="JACBZS010000001">
    <property type="protein sequence ID" value="NYI72610.1"/>
    <property type="molecule type" value="Genomic_DNA"/>
</dbReference>
<dbReference type="Gene3D" id="1.10.10.10">
    <property type="entry name" value="Winged helix-like DNA-binding domain superfamily/Winged helix DNA-binding domain"/>
    <property type="match status" value="1"/>
</dbReference>
<comment type="similarity">
    <text evidence="1">Belongs to the SorC transcriptional regulatory family.</text>
</comment>
<evidence type="ECO:0000256" key="3">
    <source>
        <dbReference type="ARBA" id="ARBA00023125"/>
    </source>
</evidence>
<proteinExistence type="inferred from homology"/>
<reference evidence="6 7" key="1">
    <citation type="submission" date="2020-07" db="EMBL/GenBank/DDBJ databases">
        <title>Sequencing the genomes of 1000 actinobacteria strains.</title>
        <authorList>
            <person name="Klenk H.-P."/>
        </authorList>
    </citation>
    <scope>NUCLEOTIDE SEQUENCE [LARGE SCALE GENOMIC DNA]</scope>
    <source>
        <strain evidence="6 7">DSM 103164</strain>
    </source>
</reference>
<evidence type="ECO:0000256" key="4">
    <source>
        <dbReference type="ARBA" id="ARBA00023163"/>
    </source>
</evidence>
<dbReference type="InterPro" id="IPR037171">
    <property type="entry name" value="NagB/RpiA_transferase-like"/>
</dbReference>
<keyword evidence="4" id="KW-0804">Transcription</keyword>
<dbReference type="GO" id="GO:0003677">
    <property type="term" value="F:DNA binding"/>
    <property type="evidence" value="ECO:0007669"/>
    <property type="project" value="UniProtKB-KW"/>
</dbReference>
<evidence type="ECO:0000313" key="7">
    <source>
        <dbReference type="Proteomes" id="UP000527616"/>
    </source>
</evidence>
<dbReference type="AlphaFoldDB" id="A0A7Z0DBM6"/>
<name>A0A7Z0DBM6_9ACTN</name>
<dbReference type="PANTHER" id="PTHR34294:SF1">
    <property type="entry name" value="TRANSCRIPTIONAL REGULATOR LSRR"/>
    <property type="match status" value="1"/>
</dbReference>
<evidence type="ECO:0000256" key="1">
    <source>
        <dbReference type="ARBA" id="ARBA00010466"/>
    </source>
</evidence>
<accession>A0A7Z0DBM6</accession>
<sequence length="317" mass="33380">MSMGDAARPTVAIDEQLLMAEVARRYFWEGRTRVQIATEFGLSRFKVARLIEAALRTGIVRIEIAMPQAVDAELSVKLRERYGLDRALVTTTAGTSPEVIRDALGAAAARLLGDLVGEGDVLGVTSGRTIDATVRHLTSLAGCEIVQLTGMSGNLDENSVEVLRRVAAVSGGAAHSMYAPLTVSTPEAAAALRADPRVRQAYARFGDVTIALVAVGCWSPADSRFHDEVSDAHRSELLARGVIADVGGALIDAAGRPVTDFDDRVLGLTVDQLAAIDQVIVVGGGERKAPAILATLRAGIVNTLITDGGVARYLLAD</sequence>
<comment type="caution">
    <text evidence="6">The sequence shown here is derived from an EMBL/GenBank/DDBJ whole genome shotgun (WGS) entry which is preliminary data.</text>
</comment>
<organism evidence="6 7">
    <name type="scientific">Naumannella cuiyingiana</name>
    <dbReference type="NCBI Taxonomy" id="1347891"/>
    <lineage>
        <taxon>Bacteria</taxon>
        <taxon>Bacillati</taxon>
        <taxon>Actinomycetota</taxon>
        <taxon>Actinomycetes</taxon>
        <taxon>Propionibacteriales</taxon>
        <taxon>Propionibacteriaceae</taxon>
        <taxon>Naumannella</taxon>
    </lineage>
</organism>
<dbReference type="InterPro" id="IPR051054">
    <property type="entry name" value="SorC_transcr_regulators"/>
</dbReference>
<dbReference type="Gene3D" id="3.40.50.1360">
    <property type="match status" value="1"/>
</dbReference>
<dbReference type="SUPFAM" id="SSF100950">
    <property type="entry name" value="NagB/RpiA/CoA transferase-like"/>
    <property type="match status" value="1"/>
</dbReference>
<dbReference type="Pfam" id="PF04198">
    <property type="entry name" value="Sugar-bind"/>
    <property type="match status" value="1"/>
</dbReference>
<feature type="domain" description="Sugar-binding" evidence="5">
    <location>
        <begin position="71"/>
        <end position="316"/>
    </location>
</feature>
<keyword evidence="7" id="KW-1185">Reference proteome</keyword>
<evidence type="ECO:0000259" key="5">
    <source>
        <dbReference type="Pfam" id="PF04198"/>
    </source>
</evidence>
<keyword evidence="3 6" id="KW-0238">DNA-binding</keyword>
<evidence type="ECO:0000313" key="6">
    <source>
        <dbReference type="EMBL" id="NYI72610.1"/>
    </source>
</evidence>
<protein>
    <submittedName>
        <fullName evidence="6">DNA-binding transcriptional regulator LsrR (DeoR family)</fullName>
    </submittedName>
</protein>
<dbReference type="PANTHER" id="PTHR34294">
    <property type="entry name" value="TRANSCRIPTIONAL REGULATOR-RELATED"/>
    <property type="match status" value="1"/>
</dbReference>
<dbReference type="GO" id="GO:0030246">
    <property type="term" value="F:carbohydrate binding"/>
    <property type="evidence" value="ECO:0007669"/>
    <property type="project" value="InterPro"/>
</dbReference>
<dbReference type="RefSeq" id="WP_179446248.1">
    <property type="nucleotide sequence ID" value="NZ_JACBZS010000001.1"/>
</dbReference>
<gene>
    <name evidence="6" type="ORF">GGQ54_003170</name>
</gene>
<dbReference type="InterPro" id="IPR007324">
    <property type="entry name" value="Sugar-bd_dom_put"/>
</dbReference>
<dbReference type="InterPro" id="IPR036388">
    <property type="entry name" value="WH-like_DNA-bd_sf"/>
</dbReference>
<evidence type="ECO:0000256" key="2">
    <source>
        <dbReference type="ARBA" id="ARBA00023015"/>
    </source>
</evidence>
<keyword evidence="2" id="KW-0805">Transcription regulation</keyword>